<dbReference type="Proteomes" id="UP000292118">
    <property type="component" value="Chromosome"/>
</dbReference>
<dbReference type="SUPFAM" id="SSF51726">
    <property type="entry name" value="UROD/MetE-like"/>
    <property type="match status" value="1"/>
</dbReference>
<name>A0A4P6F0J8_9MICO</name>
<dbReference type="InterPro" id="IPR038071">
    <property type="entry name" value="UROD/MetE-like_sf"/>
</dbReference>
<dbReference type="RefSeq" id="WP_129186119.1">
    <property type="nucleotide sequence ID" value="NZ_CP035493.1"/>
</dbReference>
<dbReference type="EMBL" id="CP035493">
    <property type="protein sequence ID" value="QAY68716.1"/>
    <property type="molecule type" value="Genomic_DNA"/>
</dbReference>
<evidence type="ECO:0008006" key="3">
    <source>
        <dbReference type="Google" id="ProtNLM"/>
    </source>
</evidence>
<keyword evidence="2" id="KW-1185">Reference proteome</keyword>
<dbReference type="AlphaFoldDB" id="A0A4P6F0J8"/>
<evidence type="ECO:0000313" key="2">
    <source>
        <dbReference type="Proteomes" id="UP000292118"/>
    </source>
</evidence>
<reference evidence="1 2" key="1">
    <citation type="submission" date="2019-01" db="EMBL/GenBank/DDBJ databases">
        <title>Genome sequencing of strain FW10M-9.</title>
        <authorList>
            <person name="Heo J."/>
            <person name="Kim S.-J."/>
            <person name="Kim J.-S."/>
            <person name="Hong S.-B."/>
            <person name="Kwon S.-W."/>
        </authorList>
    </citation>
    <scope>NUCLEOTIDE SEQUENCE [LARGE SCALE GENOMIC DNA]</scope>
    <source>
        <strain evidence="1 2">FW10M-9</strain>
    </source>
</reference>
<sequence length="350" mass="36146">MTAVSGHGPWPGRERDELEAQQMVLGDLAELPTGVDPLPFLTQLADRGPGADAVGRTAALLAGLPVELGPHGWKLADHEGMDQRRADAFLREDLGALAIAAHGHTGPLTLEVVGPWTLAATLWSARGDRVLADAGARREIAESLAEGVRAHVAAVREQVPGLGDVVVQLAEPQLGAVHAGVLPTFSGYARLRAVPGPDLVEGLRPVVDAVHDAGATAVLHLGATWSGIAPAVLAGADAVGLDLGALGSANTPGWDERAWELVARAAEKDVRLWAGLPPAQVSQCAGPMLGELVRTVAEPWRRIGLPASGLDAVTLLASPRRTLTGTDAHRAELANLGRIAEALAERAAGA</sequence>
<dbReference type="OrthoDB" id="5242426at2"/>
<accession>A0A4P6F0J8</accession>
<evidence type="ECO:0000313" key="1">
    <source>
        <dbReference type="EMBL" id="QAY68716.1"/>
    </source>
</evidence>
<protein>
    <recommendedName>
        <fullName evidence="3">Methionine synthase</fullName>
    </recommendedName>
</protein>
<gene>
    <name evidence="1" type="ORF">ET471_00540</name>
</gene>
<organism evidence="1 2">
    <name type="scientific">Xylanimonas protaetiae</name>
    <dbReference type="NCBI Taxonomy" id="2509457"/>
    <lineage>
        <taxon>Bacteria</taxon>
        <taxon>Bacillati</taxon>
        <taxon>Actinomycetota</taxon>
        <taxon>Actinomycetes</taxon>
        <taxon>Micrococcales</taxon>
        <taxon>Promicromonosporaceae</taxon>
        <taxon>Xylanimonas</taxon>
    </lineage>
</organism>
<dbReference type="KEGG" id="xya:ET471_00540"/>
<proteinExistence type="predicted"/>